<evidence type="ECO:0000313" key="2">
    <source>
        <dbReference type="Proteomes" id="UP001364695"/>
    </source>
</evidence>
<dbReference type="EMBL" id="JAWDIE010000029">
    <property type="protein sequence ID" value="MEJ7139461.1"/>
    <property type="molecule type" value="Genomic_DNA"/>
</dbReference>
<proteinExistence type="predicted"/>
<accession>A0ACC6P5F2</accession>
<keyword evidence="2" id="KW-1185">Reference proteome</keyword>
<organism evidence="1 2">
    <name type="scientific">Amphibiibacter pelophylacis</name>
    <dbReference type="NCBI Taxonomy" id="1799477"/>
    <lineage>
        <taxon>Bacteria</taxon>
        <taxon>Pseudomonadati</taxon>
        <taxon>Pseudomonadota</taxon>
        <taxon>Betaproteobacteria</taxon>
        <taxon>Burkholderiales</taxon>
        <taxon>Sphaerotilaceae</taxon>
        <taxon>Amphibiibacter</taxon>
    </lineage>
</organism>
<name>A0ACC6P5F2_9BURK</name>
<protein>
    <submittedName>
        <fullName evidence="1">Type IV secretion system protein VirB10</fullName>
    </submittedName>
</protein>
<sequence length="386" mass="39344">MSNQNTTEQAVDSLPGEERGMPSVNETGPSTAKRGLIVIVLLLILCAAGGVGYWKYKKNAAKANEAAAQKSLQLSSAVPARTFQEPPAPKEPPPLPGAAPVVPAPAGAAPIAVAPALPGASNGPVAANGKPVPALDKSGSSLMAISAKSSAGGGDGAQPGAGAGTGSGGDLGASGGMAEMLTSTRTGTPKAGMLGNRNFILAKGSFIDCALQTRLDSTVPGMTACVITRNIYSDNGKVLLIERGSTVTGEYKANMRQGMARIFVLWSRIKTPNGVVIPLDSPGTDQLGGGGVPGYIDNHFWQRFGGALMLSLVDDVARGLTSNTGSGGNSQFNFNSTGEATQNMAAEALKNTINIPPTLYKNQGEQVGIYVARDLDFSSVYDVAAQ</sequence>
<evidence type="ECO:0000313" key="1">
    <source>
        <dbReference type="EMBL" id="MEJ7139461.1"/>
    </source>
</evidence>
<dbReference type="Proteomes" id="UP001364695">
    <property type="component" value="Unassembled WGS sequence"/>
</dbReference>
<reference evidence="1" key="1">
    <citation type="submission" date="2023-10" db="EMBL/GenBank/DDBJ databases">
        <title>Amphibacter perezi, gen. nov., sp. nov. a novel taxa of the family Comamonadaceae, class Betaproteobacteria isolated from the skin microbiota of Pelophylax perezi from different populations.</title>
        <authorList>
            <person name="Costa S."/>
            <person name="Proenca D.N."/>
            <person name="Lopes I."/>
            <person name="Morais P.V."/>
        </authorList>
    </citation>
    <scope>NUCLEOTIDE SEQUENCE</scope>
    <source>
        <strain evidence="1">SL12-8</strain>
    </source>
</reference>
<comment type="caution">
    <text evidence="1">The sequence shown here is derived from an EMBL/GenBank/DDBJ whole genome shotgun (WGS) entry which is preliminary data.</text>
</comment>
<gene>
    <name evidence="1" type="primary">virB10</name>
    <name evidence="1" type="ORF">RV045_13630</name>
</gene>